<evidence type="ECO:0000256" key="1">
    <source>
        <dbReference type="ARBA" id="ARBA00004141"/>
    </source>
</evidence>
<keyword evidence="3 5" id="KW-1133">Transmembrane helix</keyword>
<comment type="subcellular location">
    <subcellularLocation>
        <location evidence="1">Membrane</location>
        <topology evidence="1">Multi-pass membrane protein</topology>
    </subcellularLocation>
</comment>
<dbReference type="GO" id="GO:0016020">
    <property type="term" value="C:membrane"/>
    <property type="evidence" value="ECO:0007669"/>
    <property type="project" value="UniProtKB-SubCell"/>
</dbReference>
<dbReference type="InterPro" id="IPR010432">
    <property type="entry name" value="RDD"/>
</dbReference>
<keyword evidence="2 5" id="KW-0812">Transmembrane</keyword>
<dbReference type="OrthoDB" id="1787043at2"/>
<dbReference type="STRING" id="237679.SAMN04488072_11460"/>
<evidence type="ECO:0000256" key="4">
    <source>
        <dbReference type="ARBA" id="ARBA00023136"/>
    </source>
</evidence>
<protein>
    <submittedName>
        <fullName evidence="7">RDD family protein</fullName>
    </submittedName>
</protein>
<keyword evidence="8" id="KW-1185">Reference proteome</keyword>
<dbReference type="Proteomes" id="UP000198642">
    <property type="component" value="Unassembled WGS sequence"/>
</dbReference>
<sequence length="63" mass="7057">MPPINDGHVTFKAMFMREVIGFYFIGILTIGLAFIVTIIMIAVREDKRGLHDLIGGTHVIKVE</sequence>
<keyword evidence="4 5" id="KW-0472">Membrane</keyword>
<name>A0A1I0ZXE3_9BACI</name>
<reference evidence="7 8" key="1">
    <citation type="submission" date="2016-10" db="EMBL/GenBank/DDBJ databases">
        <authorList>
            <person name="de Groot N.N."/>
        </authorList>
    </citation>
    <scope>NUCLEOTIDE SEQUENCE [LARGE SCALE GENOMIC DNA]</scope>
    <source>
        <strain evidence="7 8">CGMCC 1.3702</strain>
    </source>
</reference>
<organism evidence="7 8">
    <name type="scientific">Lentibacillus halodurans</name>
    <dbReference type="NCBI Taxonomy" id="237679"/>
    <lineage>
        <taxon>Bacteria</taxon>
        <taxon>Bacillati</taxon>
        <taxon>Bacillota</taxon>
        <taxon>Bacilli</taxon>
        <taxon>Bacillales</taxon>
        <taxon>Bacillaceae</taxon>
        <taxon>Lentibacillus</taxon>
    </lineage>
</organism>
<dbReference type="Pfam" id="PF06271">
    <property type="entry name" value="RDD"/>
    <property type="match status" value="1"/>
</dbReference>
<dbReference type="EMBL" id="FOJW01000014">
    <property type="protein sequence ID" value="SFB30261.1"/>
    <property type="molecule type" value="Genomic_DNA"/>
</dbReference>
<proteinExistence type="predicted"/>
<evidence type="ECO:0000313" key="7">
    <source>
        <dbReference type="EMBL" id="SFB30261.1"/>
    </source>
</evidence>
<dbReference type="RefSeq" id="WP_090240343.1">
    <property type="nucleotide sequence ID" value="NZ_FOJW01000014.1"/>
</dbReference>
<accession>A0A1I0ZXE3</accession>
<evidence type="ECO:0000256" key="3">
    <source>
        <dbReference type="ARBA" id="ARBA00022989"/>
    </source>
</evidence>
<evidence type="ECO:0000256" key="5">
    <source>
        <dbReference type="SAM" id="Phobius"/>
    </source>
</evidence>
<feature type="transmembrane region" description="Helical" evidence="5">
    <location>
        <begin position="20"/>
        <end position="43"/>
    </location>
</feature>
<evidence type="ECO:0000313" key="8">
    <source>
        <dbReference type="Proteomes" id="UP000198642"/>
    </source>
</evidence>
<gene>
    <name evidence="7" type="ORF">SAMN04488072_11460</name>
</gene>
<feature type="domain" description="RDD" evidence="6">
    <location>
        <begin position="6"/>
        <end position="56"/>
    </location>
</feature>
<evidence type="ECO:0000259" key="6">
    <source>
        <dbReference type="Pfam" id="PF06271"/>
    </source>
</evidence>
<dbReference type="AlphaFoldDB" id="A0A1I0ZXE3"/>
<evidence type="ECO:0000256" key="2">
    <source>
        <dbReference type="ARBA" id="ARBA00022692"/>
    </source>
</evidence>